<proteinExistence type="predicted"/>
<evidence type="ECO:0000313" key="2">
    <source>
        <dbReference type="Proteomes" id="UP001057375"/>
    </source>
</evidence>
<organism evidence="1 2">
    <name type="scientific">Aduncisulcus paluster</name>
    <dbReference type="NCBI Taxonomy" id="2918883"/>
    <lineage>
        <taxon>Eukaryota</taxon>
        <taxon>Metamonada</taxon>
        <taxon>Carpediemonas-like organisms</taxon>
        <taxon>Aduncisulcus</taxon>
    </lineage>
</organism>
<gene>
    <name evidence="1" type="ORF">ADUPG1_013518</name>
</gene>
<comment type="caution">
    <text evidence="1">The sequence shown here is derived from an EMBL/GenBank/DDBJ whole genome shotgun (WGS) entry which is preliminary data.</text>
</comment>
<dbReference type="EMBL" id="BQXS01012687">
    <property type="protein sequence ID" value="GKT26890.1"/>
    <property type="molecule type" value="Genomic_DNA"/>
</dbReference>
<accession>A0ABQ5K5B1</accession>
<evidence type="ECO:0000313" key="1">
    <source>
        <dbReference type="EMBL" id="GKT26890.1"/>
    </source>
</evidence>
<protein>
    <submittedName>
        <fullName evidence="1">Uncharacterized protein</fullName>
    </submittedName>
</protein>
<sequence>MVRRAYICVEKDDSSPSLLFTFTDSDGKKTSKKYEFIEPEHEFEWRFLPIDLDKVVSCEIEGKGMWCDKKSREFWINSLVFIREETPEETWSREAKEKLWSEAPVVTPEFVKEGGIKSIPIPRDDPKLVDPSFSVVKCKCNLYSKESEEYDQSEEAQRMLKGEDYVYLSHLSIPFRSPSPIKGAYICVEKDDSSPSLLFTFTDSDGKKTSKKYEFIEPEHEFEWYFLPIDLDKVVSCEIEEMWDANKIISLVFMSREDTPEEIISREVREKRWSAAPVVKSVFVKEGDWKSKGRDSIAILRKELNLVDPLFPMVKCKNDSVSKESEKYDQSSRAQEMLKGEEYKREEGELEDGFLALSHLSIPFRSPSPIKGAYICVEKDDSSPSLLFSFIDCDGMTSIKYEFTRPKHEYEWHFLPIDLPSVSLCKIEGKGMWREKSSREFWINSLVFTMPEGFFPDNFIPIGKRRHYMFNM</sequence>
<name>A0ABQ5K5B1_9EUKA</name>
<keyword evidence="2" id="KW-1185">Reference proteome</keyword>
<reference evidence="1" key="1">
    <citation type="submission" date="2022-03" db="EMBL/GenBank/DDBJ databases">
        <title>Draft genome sequence of Aduncisulcus paluster, a free-living microaerophilic Fornicata.</title>
        <authorList>
            <person name="Yuyama I."/>
            <person name="Kume K."/>
            <person name="Tamura T."/>
            <person name="Inagaki Y."/>
            <person name="Hashimoto T."/>
        </authorList>
    </citation>
    <scope>NUCLEOTIDE SEQUENCE</scope>
    <source>
        <strain evidence="1">NY0171</strain>
    </source>
</reference>
<dbReference type="Proteomes" id="UP001057375">
    <property type="component" value="Unassembled WGS sequence"/>
</dbReference>